<evidence type="ECO:0000256" key="12">
    <source>
        <dbReference type="SAM" id="Phobius"/>
    </source>
</evidence>
<keyword evidence="2" id="KW-1003">Cell membrane</keyword>
<dbReference type="CDD" id="cd06225">
    <property type="entry name" value="HAMP"/>
    <property type="match status" value="1"/>
</dbReference>
<evidence type="ECO:0000256" key="1">
    <source>
        <dbReference type="ARBA" id="ARBA00004651"/>
    </source>
</evidence>
<dbReference type="Gene3D" id="3.30.450.20">
    <property type="entry name" value="PAS domain"/>
    <property type="match status" value="1"/>
</dbReference>
<dbReference type="InterPro" id="IPR005467">
    <property type="entry name" value="His_kinase_dom"/>
</dbReference>
<dbReference type="GO" id="GO:0005524">
    <property type="term" value="F:ATP binding"/>
    <property type="evidence" value="ECO:0007669"/>
    <property type="project" value="UniProtKB-KW"/>
</dbReference>
<keyword evidence="15" id="KW-1185">Reference proteome</keyword>
<dbReference type="Proteomes" id="UP000199050">
    <property type="component" value="Unassembled WGS sequence"/>
</dbReference>
<dbReference type="EMBL" id="FNDX01000004">
    <property type="protein sequence ID" value="SDI26780.1"/>
    <property type="molecule type" value="Genomic_DNA"/>
</dbReference>
<dbReference type="STRING" id="1174501.SAMN05216192_10491"/>
<evidence type="ECO:0000256" key="3">
    <source>
        <dbReference type="ARBA" id="ARBA00022553"/>
    </source>
</evidence>
<dbReference type="GO" id="GO:0005886">
    <property type="term" value="C:plasma membrane"/>
    <property type="evidence" value="ECO:0007669"/>
    <property type="project" value="UniProtKB-SubCell"/>
</dbReference>
<evidence type="ECO:0000256" key="11">
    <source>
        <dbReference type="ARBA" id="ARBA00023136"/>
    </source>
</evidence>
<evidence type="ECO:0000256" key="5">
    <source>
        <dbReference type="ARBA" id="ARBA00022692"/>
    </source>
</evidence>
<evidence type="ECO:0000256" key="2">
    <source>
        <dbReference type="ARBA" id="ARBA00022475"/>
    </source>
</evidence>
<dbReference type="AlphaFoldDB" id="A0A1G8J813"/>
<evidence type="ECO:0000256" key="8">
    <source>
        <dbReference type="ARBA" id="ARBA00022840"/>
    </source>
</evidence>
<accession>A0A1G8J813</accession>
<evidence type="ECO:0000256" key="7">
    <source>
        <dbReference type="ARBA" id="ARBA00022777"/>
    </source>
</evidence>
<gene>
    <name evidence="14" type="ORF">SAMN05216192_10491</name>
</gene>
<proteinExistence type="predicted"/>
<organism evidence="14 15">
    <name type="scientific">Paenibacillus typhae</name>
    <dbReference type="NCBI Taxonomy" id="1174501"/>
    <lineage>
        <taxon>Bacteria</taxon>
        <taxon>Bacillati</taxon>
        <taxon>Bacillota</taxon>
        <taxon>Bacilli</taxon>
        <taxon>Bacillales</taxon>
        <taxon>Paenibacillaceae</taxon>
        <taxon>Paenibacillus</taxon>
    </lineage>
</organism>
<dbReference type="InterPro" id="IPR050640">
    <property type="entry name" value="Bact_2-comp_sensor_kinase"/>
</dbReference>
<keyword evidence="7 14" id="KW-0418">Kinase</keyword>
<keyword evidence="10" id="KW-0902">Two-component regulatory system</keyword>
<evidence type="ECO:0000256" key="4">
    <source>
        <dbReference type="ARBA" id="ARBA00022679"/>
    </source>
</evidence>
<name>A0A1G8J813_9BACL</name>
<dbReference type="InterPro" id="IPR003594">
    <property type="entry name" value="HATPase_dom"/>
</dbReference>
<dbReference type="RefSeq" id="WP_090712850.1">
    <property type="nucleotide sequence ID" value="NZ_CBCSKY010000004.1"/>
</dbReference>
<dbReference type="GO" id="GO:0000155">
    <property type="term" value="F:phosphorelay sensor kinase activity"/>
    <property type="evidence" value="ECO:0007669"/>
    <property type="project" value="InterPro"/>
</dbReference>
<keyword evidence="5 12" id="KW-0812">Transmembrane</keyword>
<keyword evidence="6" id="KW-0547">Nucleotide-binding</keyword>
<evidence type="ECO:0000256" key="6">
    <source>
        <dbReference type="ARBA" id="ARBA00022741"/>
    </source>
</evidence>
<dbReference type="OrthoDB" id="9776552at2"/>
<dbReference type="SUPFAM" id="SSF158472">
    <property type="entry name" value="HAMP domain-like"/>
    <property type="match status" value="1"/>
</dbReference>
<dbReference type="PROSITE" id="PS50109">
    <property type="entry name" value="HIS_KIN"/>
    <property type="match status" value="1"/>
</dbReference>
<keyword evidence="8" id="KW-0067">ATP-binding</keyword>
<evidence type="ECO:0000256" key="10">
    <source>
        <dbReference type="ARBA" id="ARBA00023012"/>
    </source>
</evidence>
<dbReference type="Gene3D" id="1.10.8.500">
    <property type="entry name" value="HAMP domain in histidine kinase"/>
    <property type="match status" value="1"/>
</dbReference>
<evidence type="ECO:0000259" key="13">
    <source>
        <dbReference type="PROSITE" id="PS50109"/>
    </source>
</evidence>
<reference evidence="15" key="1">
    <citation type="submission" date="2016-10" db="EMBL/GenBank/DDBJ databases">
        <authorList>
            <person name="Varghese N."/>
            <person name="Submissions S."/>
        </authorList>
    </citation>
    <scope>NUCLEOTIDE SEQUENCE [LARGE SCALE GENOMIC DNA]</scope>
    <source>
        <strain evidence="15">CGMCC 1.11012</strain>
    </source>
</reference>
<keyword evidence="9 12" id="KW-1133">Transmembrane helix</keyword>
<protein>
    <submittedName>
        <fullName evidence="14">Two-component system, sensor histidine kinase YesM</fullName>
    </submittedName>
</protein>
<dbReference type="PANTHER" id="PTHR34220">
    <property type="entry name" value="SENSOR HISTIDINE KINASE YPDA"/>
    <property type="match status" value="1"/>
</dbReference>
<dbReference type="Gene3D" id="3.30.565.10">
    <property type="entry name" value="Histidine kinase-like ATPase, C-terminal domain"/>
    <property type="match status" value="1"/>
</dbReference>
<dbReference type="PANTHER" id="PTHR34220:SF11">
    <property type="entry name" value="SENSOR PROTEIN KINASE HPTS"/>
    <property type="match status" value="1"/>
</dbReference>
<feature type="domain" description="Histidine kinase" evidence="13">
    <location>
        <begin position="493"/>
        <end position="600"/>
    </location>
</feature>
<keyword evidence="11 12" id="KW-0472">Membrane</keyword>
<feature type="transmembrane region" description="Helical" evidence="12">
    <location>
        <begin position="12"/>
        <end position="36"/>
    </location>
</feature>
<dbReference type="SUPFAM" id="SSF55874">
    <property type="entry name" value="ATPase domain of HSP90 chaperone/DNA topoisomerase II/histidine kinase"/>
    <property type="match status" value="1"/>
</dbReference>
<comment type="subcellular location">
    <subcellularLocation>
        <location evidence="1">Cell membrane</location>
        <topology evidence="1">Multi-pass membrane protein</topology>
    </subcellularLocation>
</comment>
<dbReference type="Pfam" id="PF02518">
    <property type="entry name" value="HATPase_c"/>
    <property type="match status" value="1"/>
</dbReference>
<dbReference type="InterPro" id="IPR036890">
    <property type="entry name" value="HATPase_C_sf"/>
</dbReference>
<feature type="transmembrane region" description="Helical" evidence="12">
    <location>
        <begin position="312"/>
        <end position="337"/>
    </location>
</feature>
<evidence type="ECO:0000256" key="9">
    <source>
        <dbReference type="ARBA" id="ARBA00022989"/>
    </source>
</evidence>
<keyword evidence="3" id="KW-0597">Phosphoprotein</keyword>
<dbReference type="Pfam" id="PF06580">
    <property type="entry name" value="His_kinase"/>
    <property type="match status" value="1"/>
</dbReference>
<evidence type="ECO:0000313" key="15">
    <source>
        <dbReference type="Proteomes" id="UP000199050"/>
    </source>
</evidence>
<sequence>MRYRSFRSSIRYKLSVFLMAAILLPIAASILISYFYTKHSLKEDAIRENSNTIRQGTTSLIGQLNGMNNVSLYVYNNIRMTNSLYNILVQGRSDFMIENNIYSGLHAIEQSAKDIQQVYLYSDLADQSWLLIDGYLKREPGGEGLTGHFEQPLDKNHPFLEPPHPSHNYGMEEFPYSPSNTVFTIHRPVYRAPLKERIGVLSVDFKLDGFRSIMNMLYDKDEENIYLLDDTGTAIYTSREEEIGTKPDYAWLRHARYSFAGAGYFDWSGDDGFNGIVVFEKFELIGRIWIVAKQIPDSYLYSNASSVLRINLLVLLTFLFIAIAAALFVSVMVTAPIKRLTESIRKIKLGKLQFDGLERSDEVGVLGSAIKNMVDTIDNLIMRELRLELANKDNQLKALQAQINPHFIFNTLQSIGSVALHHKVPRIYELTSSLGLMMRYNMNTDEPVVPLSKEIAHVQAYLELQQQRFKDRLRYSIEIAGDPDLSTSVPKMILQPLVENCFKHGFESAEQAVISISVADDSGMLGITVTDNGPGVTPERLQELQRQIARGNSGSTEGSSIGLINVISRLRLFYNDKSAVTIGHAKPRGFSVHLGIPLTEGAVHHESADRG</sequence>
<evidence type="ECO:0000313" key="14">
    <source>
        <dbReference type="EMBL" id="SDI26780.1"/>
    </source>
</evidence>
<dbReference type="InterPro" id="IPR010559">
    <property type="entry name" value="Sig_transdc_His_kin_internal"/>
</dbReference>
<keyword evidence="4" id="KW-0808">Transferase</keyword>